<dbReference type="GO" id="GO:0003690">
    <property type="term" value="F:double-stranded DNA binding"/>
    <property type="evidence" value="ECO:0007669"/>
    <property type="project" value="InterPro"/>
</dbReference>
<dbReference type="InterPro" id="IPR009951">
    <property type="entry name" value="Host-nuc_inhib_Gam"/>
</dbReference>
<keyword evidence="2" id="KW-1185">Reference proteome</keyword>
<dbReference type="EMBL" id="CP001745">
    <property type="protein sequence ID" value="ADG70111.1"/>
    <property type="molecule type" value="Genomic_DNA"/>
</dbReference>
<dbReference type="SUPFAM" id="SSF161266">
    <property type="entry name" value="Gam-like"/>
    <property type="match status" value="1"/>
</dbReference>
<dbReference type="RefSeq" id="WP_013112542.1">
    <property type="nucleotide sequence ID" value="NC_014149.1"/>
</dbReference>
<sequence length="204" mass="23058">MSSDDVLPIDPVISDEIELRQALKELQQLDVAMRKRAASLDREVRAIYERAGQHLVNVLGQSIPADVRAKSLQEAIINFANDYREELLKGRDKKSIEYPEGTLAWRTVPATIAASEGVKPDDIIERADKVAPWTIIVRKVLEKVKLFGVGFFEMFDVVYKPSMANIKKAWQAKRLKPADLKKLGLEVVPERESAFFKLPEVSLD</sequence>
<evidence type="ECO:0000313" key="2">
    <source>
        <dbReference type="Proteomes" id="UP000002220"/>
    </source>
</evidence>
<keyword evidence="1" id="KW-0614">Plasmid</keyword>
<dbReference type="Pfam" id="PF07352">
    <property type="entry name" value="Phage_Mu_Gam"/>
    <property type="match status" value="1"/>
</dbReference>
<dbReference type="AlphaFoldDB" id="D5SZJ1"/>
<reference evidence="1 2" key="1">
    <citation type="journal article" date="2010" name="Stand. Genomic Sci.">
        <title>Complete genome sequence of Planctomyces limnophilus type strain (Mu 290).</title>
        <authorList>
            <person name="Labutti K."/>
            <person name="Sikorski J."/>
            <person name="Schneider S."/>
            <person name="Nolan M."/>
            <person name="Lucas S."/>
            <person name="Glavina Del Rio T."/>
            <person name="Tice H."/>
            <person name="Cheng J.F."/>
            <person name="Goodwin L."/>
            <person name="Pitluck S."/>
            <person name="Liolios K."/>
            <person name="Ivanova N."/>
            <person name="Mavromatis K."/>
            <person name="Mikhailova N."/>
            <person name="Pati A."/>
            <person name="Chen A."/>
            <person name="Palaniappan K."/>
            <person name="Land M."/>
            <person name="Hauser L."/>
            <person name="Chang Y.J."/>
            <person name="Jeffries C.D."/>
            <person name="Tindall B.J."/>
            <person name="Rohde M."/>
            <person name="Goker M."/>
            <person name="Woyke T."/>
            <person name="Bristow J."/>
            <person name="Eisen J.A."/>
            <person name="Markowitz V."/>
            <person name="Hugenholtz P."/>
            <person name="Kyrpides N.C."/>
            <person name="Klenk H.P."/>
            <person name="Lapidus A."/>
        </authorList>
    </citation>
    <scope>NUCLEOTIDE SEQUENCE [LARGE SCALE GENOMIC DNA]</scope>
    <source>
        <strain evidence="2">ATCC 43296 / DSM 3776 / IFAM 1008 / 290</strain>
        <plasmid evidence="1 2">pPLIM01</plasmid>
    </source>
</reference>
<name>D5SZJ1_PLAL2</name>
<dbReference type="KEGG" id="plm:Plim_4304"/>
<accession>D5SZJ1</accession>
<dbReference type="Proteomes" id="UP000002220">
    <property type="component" value="Plasmid pPLIM01"/>
</dbReference>
<dbReference type="GO" id="GO:0042262">
    <property type="term" value="P:DNA protection"/>
    <property type="evidence" value="ECO:0007669"/>
    <property type="project" value="InterPro"/>
</dbReference>
<dbReference type="HOGENOM" id="CLU_1342234_0_0_0"/>
<organism evidence="1 2">
    <name type="scientific">Planctopirus limnophila (strain ATCC 43296 / DSM 3776 / IFAM 1008 / Mu 290)</name>
    <name type="common">Planctomyces limnophilus</name>
    <dbReference type="NCBI Taxonomy" id="521674"/>
    <lineage>
        <taxon>Bacteria</taxon>
        <taxon>Pseudomonadati</taxon>
        <taxon>Planctomycetota</taxon>
        <taxon>Planctomycetia</taxon>
        <taxon>Planctomycetales</taxon>
        <taxon>Planctomycetaceae</taxon>
        <taxon>Planctopirus</taxon>
    </lineage>
</organism>
<evidence type="ECO:0000313" key="1">
    <source>
        <dbReference type="EMBL" id="ADG70111.1"/>
    </source>
</evidence>
<protein>
    <submittedName>
        <fullName evidence="1">Uncharacterized protein</fullName>
    </submittedName>
</protein>
<gene>
    <name evidence="1" type="ordered locus">Plim_4304</name>
</gene>
<proteinExistence type="predicted"/>
<geneLocation type="plasmid" evidence="1 2">
    <name>pPLIM01</name>
</geneLocation>